<comment type="function">
    <text evidence="1">Involved in the TonB-dependent energy-dependent transport of various receptor-bound substrates.</text>
</comment>
<evidence type="ECO:0000256" key="13">
    <source>
        <dbReference type="SAM" id="Phobius"/>
    </source>
</evidence>
<sequence length="141" mass="15198">MAMSTGGSESGAPMSEINVTPLVDVMLVLLIIFMITAPLMSHRITVKLPTANPHQQENTPPPEVVDLAIKADGSMYFQDNQNPLTDAELKAQLQALAQHSPQPELQIRAAHDAEFKAVRKALGDAKESGLVHVGFMTTGKE</sequence>
<dbReference type="EMBL" id="RYYV01000007">
    <property type="protein sequence ID" value="RUL75363.1"/>
    <property type="molecule type" value="Genomic_DNA"/>
</dbReference>
<evidence type="ECO:0000313" key="15">
    <source>
        <dbReference type="Proteomes" id="UP000274358"/>
    </source>
</evidence>
<protein>
    <submittedName>
        <fullName evidence="14">Biopolymer transporter ExbD</fullName>
    </submittedName>
</protein>
<evidence type="ECO:0000256" key="8">
    <source>
        <dbReference type="ARBA" id="ARBA00022692"/>
    </source>
</evidence>
<dbReference type="Proteomes" id="UP000274358">
    <property type="component" value="Unassembled WGS sequence"/>
</dbReference>
<keyword evidence="5 12" id="KW-0813">Transport</keyword>
<evidence type="ECO:0000256" key="3">
    <source>
        <dbReference type="ARBA" id="ARBA00005811"/>
    </source>
</evidence>
<dbReference type="AlphaFoldDB" id="A0A3S0S089"/>
<dbReference type="GO" id="GO:0015031">
    <property type="term" value="P:protein transport"/>
    <property type="evidence" value="ECO:0007669"/>
    <property type="project" value="UniProtKB-KW"/>
</dbReference>
<keyword evidence="8 12" id="KW-0812">Transmembrane</keyword>
<comment type="similarity">
    <text evidence="3 12">Belongs to the ExbD/TolR family.</text>
</comment>
<keyword evidence="9 12" id="KW-0653">Protein transport</keyword>
<evidence type="ECO:0000256" key="2">
    <source>
        <dbReference type="ARBA" id="ARBA00004249"/>
    </source>
</evidence>
<evidence type="ECO:0000256" key="7">
    <source>
        <dbReference type="ARBA" id="ARBA00022519"/>
    </source>
</evidence>
<evidence type="ECO:0000256" key="6">
    <source>
        <dbReference type="ARBA" id="ARBA00022475"/>
    </source>
</evidence>
<keyword evidence="15" id="KW-1185">Reference proteome</keyword>
<feature type="transmembrane region" description="Helical" evidence="13">
    <location>
        <begin position="20"/>
        <end position="40"/>
    </location>
</feature>
<dbReference type="GO" id="GO:0005886">
    <property type="term" value="C:plasma membrane"/>
    <property type="evidence" value="ECO:0007669"/>
    <property type="project" value="UniProtKB-SubCell"/>
</dbReference>
<dbReference type="GO" id="GO:0022857">
    <property type="term" value="F:transmembrane transporter activity"/>
    <property type="evidence" value="ECO:0007669"/>
    <property type="project" value="InterPro"/>
</dbReference>
<comment type="caution">
    <text evidence="14">The sequence shown here is derived from an EMBL/GenBank/DDBJ whole genome shotgun (WGS) entry which is preliminary data.</text>
</comment>
<dbReference type="RefSeq" id="WP_126684921.1">
    <property type="nucleotide sequence ID" value="NZ_RYYV01000007.1"/>
</dbReference>
<evidence type="ECO:0000256" key="11">
    <source>
        <dbReference type="ARBA" id="ARBA00023136"/>
    </source>
</evidence>
<dbReference type="Pfam" id="PF02472">
    <property type="entry name" value="ExbD"/>
    <property type="match status" value="1"/>
</dbReference>
<dbReference type="InterPro" id="IPR003400">
    <property type="entry name" value="ExbD"/>
</dbReference>
<accession>A0A3S0S089</accession>
<dbReference type="PANTHER" id="PTHR30558:SF12">
    <property type="entry name" value="BIOPOLYMER TRANSPORT PROTEIN EXBD"/>
    <property type="match status" value="1"/>
</dbReference>
<evidence type="ECO:0000256" key="4">
    <source>
        <dbReference type="ARBA" id="ARBA00011471"/>
    </source>
</evidence>
<dbReference type="PANTHER" id="PTHR30558">
    <property type="entry name" value="EXBD MEMBRANE COMPONENT OF PMF-DRIVEN MACROMOLECULE IMPORT SYSTEM"/>
    <property type="match status" value="1"/>
</dbReference>
<proteinExistence type="inferred from homology"/>
<keyword evidence="6" id="KW-1003">Cell membrane</keyword>
<comment type="subcellular location">
    <subcellularLocation>
        <location evidence="2">Cell inner membrane</location>
        <topology evidence="2">Single-pass type II membrane protein</topology>
    </subcellularLocation>
    <subcellularLocation>
        <location evidence="12">Cell membrane</location>
        <topology evidence="12">Single-pass type II membrane protein</topology>
    </subcellularLocation>
</comment>
<keyword evidence="11 13" id="KW-0472">Membrane</keyword>
<dbReference type="Gene3D" id="3.30.420.270">
    <property type="match status" value="1"/>
</dbReference>
<evidence type="ECO:0000256" key="5">
    <source>
        <dbReference type="ARBA" id="ARBA00022448"/>
    </source>
</evidence>
<organism evidence="14 15">
    <name type="scientific">Dyella choica</name>
    <dbReference type="NCBI Taxonomy" id="1927959"/>
    <lineage>
        <taxon>Bacteria</taxon>
        <taxon>Pseudomonadati</taxon>
        <taxon>Pseudomonadota</taxon>
        <taxon>Gammaproteobacteria</taxon>
        <taxon>Lysobacterales</taxon>
        <taxon>Rhodanobacteraceae</taxon>
        <taxon>Dyella</taxon>
    </lineage>
</organism>
<comment type="subunit">
    <text evidence="4">The accessory proteins ExbB and ExbD seem to form a complex with TonB.</text>
</comment>
<evidence type="ECO:0000256" key="9">
    <source>
        <dbReference type="ARBA" id="ARBA00022927"/>
    </source>
</evidence>
<evidence type="ECO:0000256" key="10">
    <source>
        <dbReference type="ARBA" id="ARBA00022989"/>
    </source>
</evidence>
<gene>
    <name evidence="14" type="ORF">EKH80_11630</name>
</gene>
<evidence type="ECO:0000256" key="1">
    <source>
        <dbReference type="ARBA" id="ARBA00003540"/>
    </source>
</evidence>
<keyword evidence="7" id="KW-0997">Cell inner membrane</keyword>
<evidence type="ECO:0000313" key="14">
    <source>
        <dbReference type="EMBL" id="RUL75363.1"/>
    </source>
</evidence>
<evidence type="ECO:0000256" key="12">
    <source>
        <dbReference type="RuleBase" id="RU003879"/>
    </source>
</evidence>
<dbReference type="OrthoDB" id="9798629at2"/>
<keyword evidence="10 13" id="KW-1133">Transmembrane helix</keyword>
<reference evidence="14 15" key="1">
    <citation type="submission" date="2018-12" db="EMBL/GenBank/DDBJ databases">
        <title>Dyella dinghuensis sp. nov. DHOA06 and Dyella choica sp. nov. 4M-K27, isolated from forest soil.</title>
        <authorList>
            <person name="Qiu L.-H."/>
            <person name="Gao Z.-H."/>
        </authorList>
    </citation>
    <scope>NUCLEOTIDE SEQUENCE [LARGE SCALE GENOMIC DNA]</scope>
    <source>
        <strain evidence="14 15">4M-K27</strain>
    </source>
</reference>
<name>A0A3S0S089_9GAMM</name>